<evidence type="ECO:0000313" key="2">
    <source>
        <dbReference type="RefSeq" id="XP_030751340.1"/>
    </source>
</evidence>
<dbReference type="AlphaFoldDB" id="A0A6J2XKA1"/>
<dbReference type="Proteomes" id="UP000504635">
    <property type="component" value="Unplaced"/>
</dbReference>
<reference evidence="2" key="1">
    <citation type="submission" date="2025-08" db="UniProtKB">
        <authorList>
            <consortium name="RefSeq"/>
        </authorList>
    </citation>
    <scope>IDENTIFICATION</scope>
    <source>
        <tissue evidence="2">Gonads</tissue>
    </source>
</reference>
<protein>
    <submittedName>
        <fullName evidence="2">Uncharacterized protein LOC115878861 isoform X1</fullName>
    </submittedName>
</protein>
<gene>
    <name evidence="2" type="primary">LOC115878861</name>
</gene>
<accession>A0A6J2XKA1</accession>
<sequence length="232" mass="27729">MNCYNEEVILDNFKDKTTYANDYKKYCVFDKFDSKLDRSAKPLSEKFQIKKRIYEDHETYAKLKDDFYIRFDLLHRPKPIIQTDPRHPLPGLIAVPKEDKLEAIKKRPRIYMTPACSIDDVPDPKMREMLCQYMYTTEWRKAEIEGASGFKRRVPHITDIKSSDKITLQTDLYKPLQERFVKIGKEWDDEQPRGSSDPTREFWIHKDPQVLFYHRRTEIATIGVFNKECKSY</sequence>
<dbReference type="GeneID" id="115878861"/>
<evidence type="ECO:0000313" key="1">
    <source>
        <dbReference type="Proteomes" id="UP000504635"/>
    </source>
</evidence>
<dbReference type="RefSeq" id="XP_030751340.1">
    <property type="nucleotide sequence ID" value="XM_030895480.1"/>
</dbReference>
<keyword evidence="1" id="KW-1185">Reference proteome</keyword>
<name>A0A6J2XKA1_SITOR</name>
<organism evidence="1 2">
    <name type="scientific">Sitophilus oryzae</name>
    <name type="common">Rice weevil</name>
    <name type="synonym">Curculio oryzae</name>
    <dbReference type="NCBI Taxonomy" id="7048"/>
    <lineage>
        <taxon>Eukaryota</taxon>
        <taxon>Metazoa</taxon>
        <taxon>Ecdysozoa</taxon>
        <taxon>Arthropoda</taxon>
        <taxon>Hexapoda</taxon>
        <taxon>Insecta</taxon>
        <taxon>Pterygota</taxon>
        <taxon>Neoptera</taxon>
        <taxon>Endopterygota</taxon>
        <taxon>Coleoptera</taxon>
        <taxon>Polyphaga</taxon>
        <taxon>Cucujiformia</taxon>
        <taxon>Curculionidae</taxon>
        <taxon>Dryophthorinae</taxon>
        <taxon>Sitophilus</taxon>
    </lineage>
</organism>
<dbReference type="KEGG" id="soy:115878861"/>
<dbReference type="OrthoDB" id="6572538at2759"/>
<proteinExistence type="predicted"/>
<dbReference type="InParanoid" id="A0A6J2XKA1"/>